<dbReference type="STRING" id="742817.HMPREF9449_00268"/>
<evidence type="ECO:0000313" key="2">
    <source>
        <dbReference type="Proteomes" id="UP000004892"/>
    </source>
</evidence>
<organism evidence="1 2">
    <name type="scientific">Odoribacter laneus YIT 12061</name>
    <dbReference type="NCBI Taxonomy" id="742817"/>
    <lineage>
        <taxon>Bacteria</taxon>
        <taxon>Pseudomonadati</taxon>
        <taxon>Bacteroidota</taxon>
        <taxon>Bacteroidia</taxon>
        <taxon>Bacteroidales</taxon>
        <taxon>Odoribacteraceae</taxon>
        <taxon>Odoribacter</taxon>
    </lineage>
</organism>
<dbReference type="HOGENOM" id="CLU_079350_1_0_10"/>
<accession>H1DDD2</accession>
<name>H1DDD2_9BACT</name>
<dbReference type="GeneID" id="98067929"/>
<reference evidence="1 2" key="1">
    <citation type="submission" date="2012-01" db="EMBL/GenBank/DDBJ databases">
        <title>The Genome Sequence of Odoribacter laneus YIT 12061.</title>
        <authorList>
            <consortium name="The Broad Institute Genome Sequencing Platform"/>
            <person name="Earl A."/>
            <person name="Ward D."/>
            <person name="Feldgarden M."/>
            <person name="Gevers D."/>
            <person name="Morotomi M."/>
            <person name="Young S.K."/>
            <person name="Zeng Q."/>
            <person name="Gargeya S."/>
            <person name="Fitzgerald M."/>
            <person name="Haas B."/>
            <person name="Abouelleil A."/>
            <person name="Alvarado L."/>
            <person name="Arachchi H.M."/>
            <person name="Berlin A."/>
            <person name="Chapman S.B."/>
            <person name="Gearin G."/>
            <person name="Goldberg J."/>
            <person name="Griggs A."/>
            <person name="Gujja S."/>
            <person name="Hansen M."/>
            <person name="Heiman D."/>
            <person name="Howarth C."/>
            <person name="Larimer J."/>
            <person name="Lui A."/>
            <person name="MacDonald P.J.P."/>
            <person name="McCowen C."/>
            <person name="Montmayeur A."/>
            <person name="Murphy C."/>
            <person name="Neiman D."/>
            <person name="Pearson M."/>
            <person name="Priest M."/>
            <person name="Roberts A."/>
            <person name="Saif S."/>
            <person name="Shea T."/>
            <person name="Sisk P."/>
            <person name="Stolte C."/>
            <person name="Sykes S."/>
            <person name="Wortman J."/>
            <person name="Nusbaum C."/>
            <person name="Birren B."/>
        </authorList>
    </citation>
    <scope>NUCLEOTIDE SEQUENCE [LARGE SCALE GENOMIC DNA]</scope>
    <source>
        <strain evidence="1 2">YIT 12061</strain>
    </source>
</reference>
<protein>
    <recommendedName>
        <fullName evidence="3">WbqC-like protein</fullName>
    </recommendedName>
</protein>
<comment type="caution">
    <text evidence="1">The sequence shown here is derived from an EMBL/GenBank/DDBJ whole genome shotgun (WGS) entry which is preliminary data.</text>
</comment>
<dbReference type="AlphaFoldDB" id="H1DDD2"/>
<sequence>MSILLLNTAYFPPIQYFSKIKEHEQFCIEQYENYGKQSYRNRCRIQFANGIMPLVVPVKKKDGQKFLTKEAQIDYSCKWQKLHFKSIESAYKNSPFYDYYTEDLSVFFESQEKYLLDLNNRILDTLLSLLSLKRTIQCTADYITSPAGFCDYREIIHPKPSRCKAEDSNFICRPYTQTFNDRFPFVPNLSILDLLFNTGPEAPAYL</sequence>
<dbReference type="eggNOG" id="COG0224">
    <property type="taxonomic scope" value="Bacteria"/>
</dbReference>
<evidence type="ECO:0000313" key="1">
    <source>
        <dbReference type="EMBL" id="EHP50941.1"/>
    </source>
</evidence>
<dbReference type="RefSeq" id="WP_009135422.1">
    <property type="nucleotide sequence ID" value="NZ_JH594596.1"/>
</dbReference>
<dbReference type="Pfam" id="PF08889">
    <property type="entry name" value="WbqC"/>
    <property type="match status" value="2"/>
</dbReference>
<proteinExistence type="predicted"/>
<gene>
    <name evidence="1" type="ORF">HMPREF9449_00268</name>
</gene>
<dbReference type="InterPro" id="IPR014985">
    <property type="entry name" value="WbqC"/>
</dbReference>
<dbReference type="PATRIC" id="fig|742817.3.peg.278"/>
<keyword evidence="2" id="KW-1185">Reference proteome</keyword>
<dbReference type="Proteomes" id="UP000004892">
    <property type="component" value="Unassembled WGS sequence"/>
</dbReference>
<dbReference type="EMBL" id="ADMC01000002">
    <property type="protein sequence ID" value="EHP50941.1"/>
    <property type="molecule type" value="Genomic_DNA"/>
</dbReference>
<evidence type="ECO:0008006" key="3">
    <source>
        <dbReference type="Google" id="ProtNLM"/>
    </source>
</evidence>